<evidence type="ECO:0000313" key="4">
    <source>
        <dbReference type="Proteomes" id="UP000305067"/>
    </source>
</evidence>
<accession>A0A5C3QI69</accession>
<gene>
    <name evidence="3" type="ORF">BDV98DRAFT_596057</name>
</gene>
<reference evidence="3 4" key="1">
    <citation type="journal article" date="2019" name="Nat. Ecol. Evol.">
        <title>Megaphylogeny resolves global patterns of mushroom evolution.</title>
        <authorList>
            <person name="Varga T."/>
            <person name="Krizsan K."/>
            <person name="Foldi C."/>
            <person name="Dima B."/>
            <person name="Sanchez-Garcia M."/>
            <person name="Sanchez-Ramirez S."/>
            <person name="Szollosi G.J."/>
            <person name="Szarkandi J.G."/>
            <person name="Papp V."/>
            <person name="Albert L."/>
            <person name="Andreopoulos W."/>
            <person name="Angelini C."/>
            <person name="Antonin V."/>
            <person name="Barry K.W."/>
            <person name="Bougher N.L."/>
            <person name="Buchanan P."/>
            <person name="Buyck B."/>
            <person name="Bense V."/>
            <person name="Catcheside P."/>
            <person name="Chovatia M."/>
            <person name="Cooper J."/>
            <person name="Damon W."/>
            <person name="Desjardin D."/>
            <person name="Finy P."/>
            <person name="Geml J."/>
            <person name="Haridas S."/>
            <person name="Hughes K."/>
            <person name="Justo A."/>
            <person name="Karasinski D."/>
            <person name="Kautmanova I."/>
            <person name="Kiss B."/>
            <person name="Kocsube S."/>
            <person name="Kotiranta H."/>
            <person name="LaButti K.M."/>
            <person name="Lechner B.E."/>
            <person name="Liimatainen K."/>
            <person name="Lipzen A."/>
            <person name="Lukacs Z."/>
            <person name="Mihaltcheva S."/>
            <person name="Morgado L.N."/>
            <person name="Niskanen T."/>
            <person name="Noordeloos M.E."/>
            <person name="Ohm R.A."/>
            <person name="Ortiz-Santana B."/>
            <person name="Ovrebo C."/>
            <person name="Racz N."/>
            <person name="Riley R."/>
            <person name="Savchenko A."/>
            <person name="Shiryaev A."/>
            <person name="Soop K."/>
            <person name="Spirin V."/>
            <person name="Szebenyi C."/>
            <person name="Tomsovsky M."/>
            <person name="Tulloss R.E."/>
            <person name="Uehling J."/>
            <person name="Grigoriev I.V."/>
            <person name="Vagvolgyi C."/>
            <person name="Papp T."/>
            <person name="Martin F.M."/>
            <person name="Miettinen O."/>
            <person name="Hibbett D.S."/>
            <person name="Nagy L.G."/>
        </authorList>
    </citation>
    <scope>NUCLEOTIDE SEQUENCE [LARGE SCALE GENOMIC DNA]</scope>
    <source>
        <strain evidence="3 4">CBS 309.79</strain>
    </source>
</reference>
<feature type="domain" description="BTB" evidence="2">
    <location>
        <begin position="45"/>
        <end position="165"/>
    </location>
</feature>
<sequence>MSKRPASPSSSTDTTALKKKRTLSSYTTRTCEAESTSFSQWAPSDIVILQAIGRAHPRDPSKIPVSFEASRGLLARESHVFSDMFHFPQPGIKSESTEQTTPTIEVFDDAEELEKFLEVVHDYRVYFESDSWKDLASVAAILRLSSKYQVGHLRRRMVEHLEATYYPTTFDAYKALSAPEVPAAQHMSAIQLLTETNVQRLLPAAFFSCLAATKGQYDKLYDEVVPSDRTTALWVEEHKIKERCMRAGFLFDEDTHTHLRDFGRLSGRVHGFAVATSDRGLTCEMNSYRWFTDTMSVRRRKELRVRVDYLQQAVGRLQGQKICATCNKEADKVLAENDTKTWSRLPSFFQLPSWEELLAEEGSDADA</sequence>
<name>A0A5C3QI69_9AGAR</name>
<organism evidence="3 4">
    <name type="scientific">Pterulicium gracile</name>
    <dbReference type="NCBI Taxonomy" id="1884261"/>
    <lineage>
        <taxon>Eukaryota</taxon>
        <taxon>Fungi</taxon>
        <taxon>Dikarya</taxon>
        <taxon>Basidiomycota</taxon>
        <taxon>Agaricomycotina</taxon>
        <taxon>Agaricomycetes</taxon>
        <taxon>Agaricomycetidae</taxon>
        <taxon>Agaricales</taxon>
        <taxon>Pleurotineae</taxon>
        <taxon>Pterulaceae</taxon>
        <taxon>Pterulicium</taxon>
    </lineage>
</organism>
<evidence type="ECO:0000256" key="1">
    <source>
        <dbReference type="SAM" id="MobiDB-lite"/>
    </source>
</evidence>
<dbReference type="InterPro" id="IPR011333">
    <property type="entry name" value="SKP1/BTB/POZ_sf"/>
</dbReference>
<dbReference type="InterPro" id="IPR000210">
    <property type="entry name" value="BTB/POZ_dom"/>
</dbReference>
<feature type="compositionally biased region" description="Low complexity" evidence="1">
    <location>
        <begin position="1"/>
        <end position="15"/>
    </location>
</feature>
<dbReference type="AlphaFoldDB" id="A0A5C3QI69"/>
<proteinExistence type="predicted"/>
<dbReference type="EMBL" id="ML178842">
    <property type="protein sequence ID" value="TFK98043.1"/>
    <property type="molecule type" value="Genomic_DNA"/>
</dbReference>
<dbReference type="SMART" id="SM00225">
    <property type="entry name" value="BTB"/>
    <property type="match status" value="1"/>
</dbReference>
<evidence type="ECO:0000259" key="2">
    <source>
        <dbReference type="SMART" id="SM00225"/>
    </source>
</evidence>
<dbReference type="Proteomes" id="UP000305067">
    <property type="component" value="Unassembled WGS sequence"/>
</dbReference>
<dbReference type="Pfam" id="PF00651">
    <property type="entry name" value="BTB"/>
    <property type="match status" value="1"/>
</dbReference>
<protein>
    <recommendedName>
        <fullName evidence="2">BTB domain-containing protein</fullName>
    </recommendedName>
</protein>
<dbReference type="Gene3D" id="3.30.710.10">
    <property type="entry name" value="Potassium Channel Kv1.1, Chain A"/>
    <property type="match status" value="1"/>
</dbReference>
<evidence type="ECO:0000313" key="3">
    <source>
        <dbReference type="EMBL" id="TFK98043.1"/>
    </source>
</evidence>
<keyword evidence="4" id="KW-1185">Reference proteome</keyword>
<dbReference type="OrthoDB" id="3217871at2759"/>
<feature type="region of interest" description="Disordered" evidence="1">
    <location>
        <begin position="1"/>
        <end position="26"/>
    </location>
</feature>